<reference evidence="15 16" key="1">
    <citation type="submission" date="2023-06" db="EMBL/GenBank/DDBJ databases">
        <title>Pelomonas sp. APW6 16S ribosomal RNA gene genome sequencing and assembly.</title>
        <authorList>
            <person name="Woo H."/>
        </authorList>
    </citation>
    <scope>NUCLEOTIDE SEQUENCE [LARGE SCALE GENOMIC DNA]</scope>
    <source>
        <strain evidence="15 16">APW6</strain>
    </source>
</reference>
<dbReference type="RefSeq" id="WP_285983390.1">
    <property type="nucleotide sequence ID" value="NZ_JASVDS010000004.1"/>
</dbReference>
<keyword evidence="10" id="KW-0046">Antibiotic resistance</keyword>
<evidence type="ECO:0000313" key="16">
    <source>
        <dbReference type="Proteomes" id="UP001238603"/>
    </source>
</evidence>
<feature type="transmembrane region" description="Helical" evidence="13">
    <location>
        <begin position="562"/>
        <end position="590"/>
    </location>
</feature>
<keyword evidence="6" id="KW-0547">Nucleotide-binding</keyword>
<dbReference type="PROSITE" id="PS50893">
    <property type="entry name" value="ABC_TRANSPORTER_2"/>
    <property type="match status" value="1"/>
</dbReference>
<evidence type="ECO:0000256" key="5">
    <source>
        <dbReference type="ARBA" id="ARBA00022692"/>
    </source>
</evidence>
<comment type="similarity">
    <text evidence="12">Belongs to the ABC transporter superfamily. Macrolide exporter (TC 3.A.1.122) family.</text>
</comment>
<evidence type="ECO:0000313" key="15">
    <source>
        <dbReference type="EMBL" id="MDL5033303.1"/>
    </source>
</evidence>
<protein>
    <submittedName>
        <fullName evidence="15">ATP-binding cassette domain-containing protein</fullName>
    </submittedName>
</protein>
<dbReference type="PANTHER" id="PTHR30572:SF4">
    <property type="entry name" value="ABC TRANSPORTER PERMEASE YTRF"/>
    <property type="match status" value="1"/>
</dbReference>
<dbReference type="InterPro" id="IPR017871">
    <property type="entry name" value="ABC_transporter-like_CS"/>
</dbReference>
<keyword evidence="7 15" id="KW-0067">ATP-binding</keyword>
<feature type="transmembrane region" description="Helical" evidence="13">
    <location>
        <begin position="655"/>
        <end position="673"/>
    </location>
</feature>
<dbReference type="InterPro" id="IPR017911">
    <property type="entry name" value="MacB-like_ATP-bd"/>
</dbReference>
<dbReference type="InterPro" id="IPR025857">
    <property type="entry name" value="MacB_PCD"/>
</dbReference>
<dbReference type="Gene3D" id="3.40.50.300">
    <property type="entry name" value="P-loop containing nucleotide triphosphate hydrolases"/>
    <property type="match status" value="1"/>
</dbReference>
<evidence type="ECO:0000256" key="13">
    <source>
        <dbReference type="SAM" id="Phobius"/>
    </source>
</evidence>
<keyword evidence="2" id="KW-0813">Transport</keyword>
<proteinExistence type="inferred from homology"/>
<dbReference type="SMART" id="SM00382">
    <property type="entry name" value="AAA"/>
    <property type="match status" value="1"/>
</dbReference>
<dbReference type="InterPro" id="IPR003838">
    <property type="entry name" value="ABC3_permease_C"/>
</dbReference>
<comment type="similarity">
    <text evidence="11">Belongs to the ABC-4 integral membrane protein family.</text>
</comment>
<keyword evidence="4" id="KW-0997">Cell inner membrane</keyword>
<dbReference type="InterPro" id="IPR003439">
    <property type="entry name" value="ABC_transporter-like_ATP-bd"/>
</dbReference>
<evidence type="ECO:0000256" key="8">
    <source>
        <dbReference type="ARBA" id="ARBA00022989"/>
    </source>
</evidence>
<dbReference type="InterPro" id="IPR027417">
    <property type="entry name" value="P-loop_NTPase"/>
</dbReference>
<dbReference type="PANTHER" id="PTHR30572">
    <property type="entry name" value="MEMBRANE COMPONENT OF TRANSPORTER-RELATED"/>
    <property type="match status" value="1"/>
</dbReference>
<dbReference type="GO" id="GO:0005524">
    <property type="term" value="F:ATP binding"/>
    <property type="evidence" value="ECO:0007669"/>
    <property type="project" value="UniProtKB-KW"/>
</dbReference>
<evidence type="ECO:0000256" key="3">
    <source>
        <dbReference type="ARBA" id="ARBA00022475"/>
    </source>
</evidence>
<evidence type="ECO:0000256" key="10">
    <source>
        <dbReference type="ARBA" id="ARBA00023251"/>
    </source>
</evidence>
<keyword evidence="8 13" id="KW-1133">Transmembrane helix</keyword>
<evidence type="ECO:0000256" key="9">
    <source>
        <dbReference type="ARBA" id="ARBA00023136"/>
    </source>
</evidence>
<sequence>MSTAHQGVRRDAGKGPPLIELRGVARRYVMGREDDPAAVIVPALQGVSLRIEAGEYVAIIGQSGSGKSTLMNILGCLDNPSEGLFLIDGQDASELDADELAALRRERFGFIFQRYHLLPGMDAQANASLPAVYAGVSTGQRMGRAATLLAELGLGERMHHKPNELSGGQQQRVSIARALMNGGQIILADEPTGALDSASGQEMLRQLDALHAAGHTIILVTHDAKVAAHARRVIELSDGHVLRDSGTPAGHAVPQAALAMASGPGSFWAHWRGQLREALGSALGALYANRLRSSLSMLGICIGITAVVCTAALGDAARQGIEGNLGAAVASKLWVWSDASKLPPGALPRDFRPYELEAIRAIDGVQDVQGERRMMGGLRQGTQQVNGQTLAATTDTLKSNQMTLALGRDFTSADLQARAQVVVLSHRLWQDLFKGRASALGSTMLIDTTPGAAEAGMPGGAAAVPIGAALPVQVIGILKEKRDGDGDDGRSATLYLPVSTYLSKIDARPSVSSFRVMVAKGHDPAHIEAQVRHRLKALHGQQDFGLWNGDAMFRQVQQVMGIIAAIFTGVGAIALLVGGVGVMNIMLVSVSERTREIGIRMAVGARQSDVRMQFLIEAVMLCCLGGLAGLALSWLAAQGANAVQDKVTLDVSGKAVALAFAVSGGIGLLFGTLPARRAAALSPVDALARE</sequence>
<name>A0ABT7LKE7_9BURK</name>
<dbReference type="InterPro" id="IPR050250">
    <property type="entry name" value="Macrolide_Exporter_MacB"/>
</dbReference>
<keyword evidence="16" id="KW-1185">Reference proteome</keyword>
<dbReference type="Pfam" id="PF12704">
    <property type="entry name" value="MacB_PCD"/>
    <property type="match status" value="1"/>
</dbReference>
<dbReference type="EMBL" id="JASVDS010000004">
    <property type="protein sequence ID" value="MDL5033303.1"/>
    <property type="molecule type" value="Genomic_DNA"/>
</dbReference>
<accession>A0ABT7LKE7</accession>
<comment type="caution">
    <text evidence="15">The sequence shown here is derived from an EMBL/GenBank/DDBJ whole genome shotgun (WGS) entry which is preliminary data.</text>
</comment>
<evidence type="ECO:0000256" key="4">
    <source>
        <dbReference type="ARBA" id="ARBA00022519"/>
    </source>
</evidence>
<feature type="domain" description="ABC transporter" evidence="14">
    <location>
        <begin position="19"/>
        <end position="263"/>
    </location>
</feature>
<keyword evidence="5 13" id="KW-0812">Transmembrane</keyword>
<evidence type="ECO:0000256" key="12">
    <source>
        <dbReference type="ARBA" id="ARBA00038388"/>
    </source>
</evidence>
<dbReference type="InterPro" id="IPR003593">
    <property type="entry name" value="AAA+_ATPase"/>
</dbReference>
<evidence type="ECO:0000256" key="11">
    <source>
        <dbReference type="ARBA" id="ARBA00038076"/>
    </source>
</evidence>
<dbReference type="Pfam" id="PF00005">
    <property type="entry name" value="ABC_tran"/>
    <property type="match status" value="1"/>
</dbReference>
<dbReference type="Proteomes" id="UP001238603">
    <property type="component" value="Unassembled WGS sequence"/>
</dbReference>
<dbReference type="SUPFAM" id="SSF52540">
    <property type="entry name" value="P-loop containing nucleoside triphosphate hydrolases"/>
    <property type="match status" value="1"/>
</dbReference>
<organism evidence="15 16">
    <name type="scientific">Roseateles subflavus</name>
    <dbReference type="NCBI Taxonomy" id="3053353"/>
    <lineage>
        <taxon>Bacteria</taxon>
        <taxon>Pseudomonadati</taxon>
        <taxon>Pseudomonadota</taxon>
        <taxon>Betaproteobacteria</taxon>
        <taxon>Burkholderiales</taxon>
        <taxon>Sphaerotilaceae</taxon>
        <taxon>Roseateles</taxon>
    </lineage>
</organism>
<keyword evidence="9 13" id="KW-0472">Membrane</keyword>
<evidence type="ECO:0000256" key="2">
    <source>
        <dbReference type="ARBA" id="ARBA00022448"/>
    </source>
</evidence>
<evidence type="ECO:0000256" key="1">
    <source>
        <dbReference type="ARBA" id="ARBA00004429"/>
    </source>
</evidence>
<evidence type="ECO:0000259" key="14">
    <source>
        <dbReference type="PROSITE" id="PS50893"/>
    </source>
</evidence>
<evidence type="ECO:0000256" key="6">
    <source>
        <dbReference type="ARBA" id="ARBA00022741"/>
    </source>
</evidence>
<feature type="transmembrane region" description="Helical" evidence="13">
    <location>
        <begin position="614"/>
        <end position="635"/>
    </location>
</feature>
<gene>
    <name evidence="15" type="ORF">QRD43_15415</name>
</gene>
<dbReference type="CDD" id="cd03255">
    <property type="entry name" value="ABC_MJ0796_LolCDE_FtsE"/>
    <property type="match status" value="1"/>
</dbReference>
<dbReference type="Pfam" id="PF02687">
    <property type="entry name" value="FtsX"/>
    <property type="match status" value="1"/>
</dbReference>
<evidence type="ECO:0000256" key="7">
    <source>
        <dbReference type="ARBA" id="ARBA00022840"/>
    </source>
</evidence>
<dbReference type="PROSITE" id="PS00211">
    <property type="entry name" value="ABC_TRANSPORTER_1"/>
    <property type="match status" value="1"/>
</dbReference>
<keyword evidence="3" id="KW-1003">Cell membrane</keyword>
<comment type="subcellular location">
    <subcellularLocation>
        <location evidence="1">Cell inner membrane</location>
        <topology evidence="1">Multi-pass membrane protein</topology>
    </subcellularLocation>
</comment>